<reference evidence="2" key="3">
    <citation type="submission" date="2015-04" db="UniProtKB">
        <authorList>
            <consortium name="EnsemblPlants"/>
        </authorList>
    </citation>
    <scope>IDENTIFICATION</scope>
    <source>
        <strain evidence="2">cv. Jemalong A17</strain>
    </source>
</reference>
<dbReference type="HOGENOM" id="CLU_3071728_0_0_1"/>
<evidence type="ECO:0000313" key="3">
    <source>
        <dbReference type="Proteomes" id="UP000002051"/>
    </source>
</evidence>
<keyword evidence="3" id="KW-1185">Reference proteome</keyword>
<proteinExistence type="predicted"/>
<dbReference type="PaxDb" id="3880-AES98761"/>
<sequence>MEAILMGSKSGFHLILCFFGGEIIQPFQVRSDTFLFVWDTRNFTHIYLLPLSH</sequence>
<accession>G7KEB0</accession>
<gene>
    <name evidence="1" type="ordered locus">MTR_5g072490</name>
</gene>
<name>G7KEB0_MEDTR</name>
<dbReference type="EnsemblPlants" id="AES98761">
    <property type="protein sequence ID" value="AES98761"/>
    <property type="gene ID" value="MTR_5g072490"/>
</dbReference>
<dbReference type="EMBL" id="CM001221">
    <property type="protein sequence ID" value="AES98761.1"/>
    <property type="molecule type" value="Genomic_DNA"/>
</dbReference>
<evidence type="ECO:0000313" key="2">
    <source>
        <dbReference type="EnsemblPlants" id="AES98761"/>
    </source>
</evidence>
<dbReference type="AlphaFoldDB" id="G7KEB0"/>
<organism evidence="1 3">
    <name type="scientific">Medicago truncatula</name>
    <name type="common">Barrel medic</name>
    <name type="synonym">Medicago tribuloides</name>
    <dbReference type="NCBI Taxonomy" id="3880"/>
    <lineage>
        <taxon>Eukaryota</taxon>
        <taxon>Viridiplantae</taxon>
        <taxon>Streptophyta</taxon>
        <taxon>Embryophyta</taxon>
        <taxon>Tracheophyta</taxon>
        <taxon>Spermatophyta</taxon>
        <taxon>Magnoliopsida</taxon>
        <taxon>eudicotyledons</taxon>
        <taxon>Gunneridae</taxon>
        <taxon>Pentapetalae</taxon>
        <taxon>rosids</taxon>
        <taxon>fabids</taxon>
        <taxon>Fabales</taxon>
        <taxon>Fabaceae</taxon>
        <taxon>Papilionoideae</taxon>
        <taxon>50 kb inversion clade</taxon>
        <taxon>NPAAA clade</taxon>
        <taxon>Hologalegina</taxon>
        <taxon>IRL clade</taxon>
        <taxon>Trifolieae</taxon>
        <taxon>Medicago</taxon>
    </lineage>
</organism>
<evidence type="ECO:0000313" key="1">
    <source>
        <dbReference type="EMBL" id="AES98761.1"/>
    </source>
</evidence>
<dbReference type="Proteomes" id="UP000002051">
    <property type="component" value="Chromosome 5"/>
</dbReference>
<reference evidence="1 3" key="2">
    <citation type="journal article" date="2014" name="BMC Genomics">
        <title>An improved genome release (version Mt4.0) for the model legume Medicago truncatula.</title>
        <authorList>
            <person name="Tang H."/>
            <person name="Krishnakumar V."/>
            <person name="Bidwell S."/>
            <person name="Rosen B."/>
            <person name="Chan A."/>
            <person name="Zhou S."/>
            <person name="Gentzbittel L."/>
            <person name="Childs K.L."/>
            <person name="Yandell M."/>
            <person name="Gundlach H."/>
            <person name="Mayer K.F."/>
            <person name="Schwartz D.C."/>
            <person name="Town C.D."/>
        </authorList>
    </citation>
    <scope>GENOME REANNOTATION</scope>
    <source>
        <strain evidence="2 3">cv. Jemalong A17</strain>
    </source>
</reference>
<protein>
    <submittedName>
        <fullName evidence="1 2">Uncharacterized protein</fullName>
    </submittedName>
</protein>
<reference evidence="1 3" key="1">
    <citation type="journal article" date="2011" name="Nature">
        <title>The Medicago genome provides insight into the evolution of rhizobial symbioses.</title>
        <authorList>
            <person name="Young N.D."/>
            <person name="Debelle F."/>
            <person name="Oldroyd G.E."/>
            <person name="Geurts R."/>
            <person name="Cannon S.B."/>
            <person name="Udvardi M.K."/>
            <person name="Benedito V.A."/>
            <person name="Mayer K.F."/>
            <person name="Gouzy J."/>
            <person name="Schoof H."/>
            <person name="Van de Peer Y."/>
            <person name="Proost S."/>
            <person name="Cook D.R."/>
            <person name="Meyers B.C."/>
            <person name="Spannagl M."/>
            <person name="Cheung F."/>
            <person name="De Mita S."/>
            <person name="Krishnakumar V."/>
            <person name="Gundlach H."/>
            <person name="Zhou S."/>
            <person name="Mudge J."/>
            <person name="Bharti A.K."/>
            <person name="Murray J.D."/>
            <person name="Naoumkina M.A."/>
            <person name="Rosen B."/>
            <person name="Silverstein K.A."/>
            <person name="Tang H."/>
            <person name="Rombauts S."/>
            <person name="Zhao P.X."/>
            <person name="Zhou P."/>
            <person name="Barbe V."/>
            <person name="Bardou P."/>
            <person name="Bechner M."/>
            <person name="Bellec A."/>
            <person name="Berger A."/>
            <person name="Berges H."/>
            <person name="Bidwell S."/>
            <person name="Bisseling T."/>
            <person name="Choisne N."/>
            <person name="Couloux A."/>
            <person name="Denny R."/>
            <person name="Deshpande S."/>
            <person name="Dai X."/>
            <person name="Doyle J.J."/>
            <person name="Dudez A.M."/>
            <person name="Farmer A.D."/>
            <person name="Fouteau S."/>
            <person name="Franken C."/>
            <person name="Gibelin C."/>
            <person name="Gish J."/>
            <person name="Goldstein S."/>
            <person name="Gonzalez A.J."/>
            <person name="Green P.J."/>
            <person name="Hallab A."/>
            <person name="Hartog M."/>
            <person name="Hua A."/>
            <person name="Humphray S.J."/>
            <person name="Jeong D.H."/>
            <person name="Jing Y."/>
            <person name="Jocker A."/>
            <person name="Kenton S.M."/>
            <person name="Kim D.J."/>
            <person name="Klee K."/>
            <person name="Lai H."/>
            <person name="Lang C."/>
            <person name="Lin S."/>
            <person name="Macmil S.L."/>
            <person name="Magdelenat G."/>
            <person name="Matthews L."/>
            <person name="McCorrison J."/>
            <person name="Monaghan E.L."/>
            <person name="Mun J.H."/>
            <person name="Najar F.Z."/>
            <person name="Nicholson C."/>
            <person name="Noirot C."/>
            <person name="O'Bleness M."/>
            <person name="Paule C.R."/>
            <person name="Poulain J."/>
            <person name="Prion F."/>
            <person name="Qin B."/>
            <person name="Qu C."/>
            <person name="Retzel E.F."/>
            <person name="Riddle C."/>
            <person name="Sallet E."/>
            <person name="Samain S."/>
            <person name="Samson N."/>
            <person name="Sanders I."/>
            <person name="Saurat O."/>
            <person name="Scarpelli C."/>
            <person name="Schiex T."/>
            <person name="Segurens B."/>
            <person name="Severin A.J."/>
            <person name="Sherrier D.J."/>
            <person name="Shi R."/>
            <person name="Sims S."/>
            <person name="Singer S.R."/>
            <person name="Sinharoy S."/>
            <person name="Sterck L."/>
            <person name="Viollet A."/>
            <person name="Wang B.B."/>
            <person name="Wang K."/>
            <person name="Wang M."/>
            <person name="Wang X."/>
            <person name="Warfsmann J."/>
            <person name="Weissenbach J."/>
            <person name="White D.D."/>
            <person name="White J.D."/>
            <person name="Wiley G.B."/>
            <person name="Wincker P."/>
            <person name="Xing Y."/>
            <person name="Yang L."/>
            <person name="Yao Z."/>
            <person name="Ying F."/>
            <person name="Zhai J."/>
            <person name="Zhou L."/>
            <person name="Zuber A."/>
            <person name="Denarie J."/>
            <person name="Dixon R.A."/>
            <person name="May G.D."/>
            <person name="Schwartz D.C."/>
            <person name="Rogers J."/>
            <person name="Quetier F."/>
            <person name="Town C.D."/>
            <person name="Roe B.A."/>
        </authorList>
    </citation>
    <scope>NUCLEOTIDE SEQUENCE [LARGE SCALE GENOMIC DNA]</scope>
    <source>
        <strain evidence="1">A17</strain>
        <strain evidence="2 3">cv. Jemalong A17</strain>
    </source>
</reference>